<dbReference type="EMBL" id="JBHUMY010000003">
    <property type="protein sequence ID" value="MFD2659375.1"/>
    <property type="molecule type" value="Genomic_DNA"/>
</dbReference>
<dbReference type="Gene3D" id="2.60.40.10">
    <property type="entry name" value="Immunoglobulins"/>
    <property type="match status" value="1"/>
</dbReference>
<keyword evidence="1" id="KW-0732">Signal</keyword>
<comment type="caution">
    <text evidence="3">The sequence shown here is derived from an EMBL/GenBank/DDBJ whole genome shotgun (WGS) entry which is preliminary data.</text>
</comment>
<sequence>MMKKLSLASLIAILVLAVTIGSPAQAAGETNGKEQLVITKDSNQLLHNGSAYTSAKPAVVKDGVTYVALRSVSDRLSLQLKYDSAAKQYVLTNTTTEVRYAAGSSAYIVNGTSVNGTGTPYVWDGTLMVPLRSLVAPFQITMAAEGKQIKLSWSVKPSAKFSVGPAEIYAGQTEVIYTDLSESDTEIVDEQWTNKQTVFDEPGVYTVSRTVQDANGVWSDTYSVSVTVLKANEPPVARFTTDKDSYKMGEPVVYEDESTDDYGIAKTEWVNNQKGFFTPGEQTVTLKVTDKQGLTTEYSKTITIEDELMYNALDFNLLFTDIGEKFEIDSTSVLQLPLLSYTSTSGVPNTLIRANSPESIVEEGIYYEETAGGNVRFLLHNMNLRANPVNIYVVATNENATDASVTIGNVGIGGPSTYVSATGKSSVARYLSGEPQNKEIAIKAGESKVILNEISAATLQRGKVITAQADVKTTAPIKFTVVVLDKGKDVLTELPNLSVLPWDMKHDRGTFLNADKHITISEPIGDTASRMALADNNFDPYLTGVDATTGEKKTNGGNYGVNYYITLERVQPNTLIGLNPRGGHYGGTFLVNGEVVYTTNNSVVNSSTEVGVLYRTGNTEETVTIVFTPASGSNLPLNLIFEPMPERID</sequence>
<proteinExistence type="predicted"/>
<dbReference type="RefSeq" id="WP_379270056.1">
    <property type="nucleotide sequence ID" value="NZ_JBHUGT010000037.1"/>
</dbReference>
<dbReference type="InterPro" id="IPR012854">
    <property type="entry name" value="Cu_amine_oxidase-like_N"/>
</dbReference>
<dbReference type="Proteomes" id="UP001597493">
    <property type="component" value="Unassembled WGS sequence"/>
</dbReference>
<evidence type="ECO:0000313" key="3">
    <source>
        <dbReference type="EMBL" id="MFD2659375.1"/>
    </source>
</evidence>
<feature type="signal peptide" evidence="1">
    <location>
        <begin position="1"/>
        <end position="26"/>
    </location>
</feature>
<dbReference type="InterPro" id="IPR036582">
    <property type="entry name" value="Mao_N_sf"/>
</dbReference>
<name>A0ABW5QTC0_9BACL</name>
<dbReference type="InterPro" id="IPR035986">
    <property type="entry name" value="PKD_dom_sf"/>
</dbReference>
<evidence type="ECO:0000313" key="4">
    <source>
        <dbReference type="Proteomes" id="UP001597493"/>
    </source>
</evidence>
<reference evidence="4" key="1">
    <citation type="journal article" date="2019" name="Int. J. Syst. Evol. Microbiol.">
        <title>The Global Catalogue of Microorganisms (GCM) 10K type strain sequencing project: providing services to taxonomists for standard genome sequencing and annotation.</title>
        <authorList>
            <consortium name="The Broad Institute Genomics Platform"/>
            <consortium name="The Broad Institute Genome Sequencing Center for Infectious Disease"/>
            <person name="Wu L."/>
            <person name="Ma J."/>
        </authorList>
    </citation>
    <scope>NUCLEOTIDE SEQUENCE [LARGE SCALE GENOMIC DNA]</scope>
    <source>
        <strain evidence="4">TISTR 1827</strain>
    </source>
</reference>
<evidence type="ECO:0000259" key="2">
    <source>
        <dbReference type="SMART" id="SM00089"/>
    </source>
</evidence>
<feature type="chain" id="PRO_5046715868" evidence="1">
    <location>
        <begin position="27"/>
        <end position="649"/>
    </location>
</feature>
<feature type="domain" description="PKD/Chitinase" evidence="2">
    <location>
        <begin position="236"/>
        <end position="307"/>
    </location>
</feature>
<evidence type="ECO:0000256" key="1">
    <source>
        <dbReference type="SAM" id="SignalP"/>
    </source>
</evidence>
<dbReference type="Gene3D" id="3.30.457.10">
    <property type="entry name" value="Copper amine oxidase-like, N-terminal domain"/>
    <property type="match status" value="1"/>
</dbReference>
<dbReference type="SMART" id="SM00089">
    <property type="entry name" value="PKD"/>
    <property type="match status" value="2"/>
</dbReference>
<dbReference type="SUPFAM" id="SSF55383">
    <property type="entry name" value="Copper amine oxidase, domain N"/>
    <property type="match status" value="2"/>
</dbReference>
<keyword evidence="4" id="KW-1185">Reference proteome</keyword>
<dbReference type="SUPFAM" id="SSF49299">
    <property type="entry name" value="PKD domain"/>
    <property type="match status" value="1"/>
</dbReference>
<dbReference type="InterPro" id="IPR013783">
    <property type="entry name" value="Ig-like_fold"/>
</dbReference>
<dbReference type="InterPro" id="IPR022409">
    <property type="entry name" value="PKD/Chitinase_dom"/>
</dbReference>
<gene>
    <name evidence="3" type="ORF">ACFSW5_03745</name>
</gene>
<accession>A0ABW5QTC0</accession>
<protein>
    <submittedName>
        <fullName evidence="3">Stalk domain-containing protein</fullName>
    </submittedName>
</protein>
<dbReference type="Pfam" id="PF07833">
    <property type="entry name" value="Cu_amine_oxidN1"/>
    <property type="match status" value="1"/>
</dbReference>
<organism evidence="3 4">
    <name type="scientific">Paenibacillus thailandensis</name>
    <dbReference type="NCBI Taxonomy" id="393250"/>
    <lineage>
        <taxon>Bacteria</taxon>
        <taxon>Bacillati</taxon>
        <taxon>Bacillota</taxon>
        <taxon>Bacilli</taxon>
        <taxon>Bacillales</taxon>
        <taxon>Paenibacillaceae</taxon>
        <taxon>Paenibacillus</taxon>
    </lineage>
</organism>
<feature type="domain" description="PKD/Chitinase" evidence="2">
    <location>
        <begin position="158"/>
        <end position="231"/>
    </location>
</feature>